<keyword evidence="6" id="KW-0862">Zinc</keyword>
<dbReference type="Gene3D" id="3.30.160.60">
    <property type="entry name" value="Classic Zinc Finger"/>
    <property type="match status" value="2"/>
</dbReference>
<evidence type="ECO:0000313" key="13">
    <source>
        <dbReference type="EMBL" id="CAL4103146.1"/>
    </source>
</evidence>
<keyword evidence="9" id="KW-0804">Transcription</keyword>
<evidence type="ECO:0000259" key="12">
    <source>
        <dbReference type="PROSITE" id="PS50157"/>
    </source>
</evidence>
<dbReference type="Proteomes" id="UP001497623">
    <property type="component" value="Unassembled WGS sequence"/>
</dbReference>
<comment type="caution">
    <text evidence="13">The sequence shown here is derived from an EMBL/GenBank/DDBJ whole genome shotgun (WGS) entry which is preliminary data.</text>
</comment>
<comment type="similarity">
    <text evidence="2">Belongs to the krueppel C2H2-type zinc-finger protein family.</text>
</comment>
<feature type="domain" description="C2H2-type" evidence="12">
    <location>
        <begin position="78"/>
        <end position="105"/>
    </location>
</feature>
<evidence type="ECO:0000256" key="4">
    <source>
        <dbReference type="ARBA" id="ARBA00022737"/>
    </source>
</evidence>
<evidence type="ECO:0000256" key="11">
    <source>
        <dbReference type="PROSITE-ProRule" id="PRU00042"/>
    </source>
</evidence>
<evidence type="ECO:0000256" key="2">
    <source>
        <dbReference type="ARBA" id="ARBA00006991"/>
    </source>
</evidence>
<dbReference type="InterPro" id="IPR013087">
    <property type="entry name" value="Znf_C2H2_type"/>
</dbReference>
<dbReference type="GO" id="GO:0003677">
    <property type="term" value="F:DNA binding"/>
    <property type="evidence" value="ECO:0007669"/>
    <property type="project" value="UniProtKB-KW"/>
</dbReference>
<name>A0AAV2QY30_MEGNR</name>
<evidence type="ECO:0000256" key="8">
    <source>
        <dbReference type="ARBA" id="ARBA00023125"/>
    </source>
</evidence>
<sequence>VKEEIKVNTEPIKFQAFEIKLKEEIEINEEPIYLKNESNLVNTGLTHTGYQYIRSDKAFKHGNIILEHLQKDAGEKPFKCSQCYKTLSKNVFLINHHRIHTGDKPYQCTQCDKAFSQHTYIIRHNKTHRKT</sequence>
<evidence type="ECO:0000256" key="6">
    <source>
        <dbReference type="ARBA" id="ARBA00022833"/>
    </source>
</evidence>
<dbReference type="PROSITE" id="PS50157">
    <property type="entry name" value="ZINC_FINGER_C2H2_2"/>
    <property type="match status" value="2"/>
</dbReference>
<evidence type="ECO:0000313" key="14">
    <source>
        <dbReference type="Proteomes" id="UP001497623"/>
    </source>
</evidence>
<dbReference type="SMART" id="SM00355">
    <property type="entry name" value="ZnF_C2H2"/>
    <property type="match status" value="2"/>
</dbReference>
<dbReference type="FunFam" id="3.30.160.60:FF:000250">
    <property type="entry name" value="zinc finger protein 197 isoform X1"/>
    <property type="match status" value="1"/>
</dbReference>
<gene>
    <name evidence="13" type="ORF">MNOR_LOCUS17489</name>
</gene>
<dbReference type="FunFam" id="3.30.160.60:FF:000551">
    <property type="entry name" value="zinc finger protein 197 isoform X1"/>
    <property type="match status" value="1"/>
</dbReference>
<feature type="non-terminal residue" evidence="13">
    <location>
        <position position="131"/>
    </location>
</feature>
<keyword evidence="10" id="KW-0539">Nucleus</keyword>
<dbReference type="Pfam" id="PF00096">
    <property type="entry name" value="zf-C2H2"/>
    <property type="match status" value="1"/>
</dbReference>
<dbReference type="PROSITE" id="PS00028">
    <property type="entry name" value="ZINC_FINGER_C2H2_1"/>
    <property type="match status" value="2"/>
</dbReference>
<evidence type="ECO:0000256" key="9">
    <source>
        <dbReference type="ARBA" id="ARBA00023163"/>
    </source>
</evidence>
<keyword evidence="14" id="KW-1185">Reference proteome</keyword>
<evidence type="ECO:0000256" key="10">
    <source>
        <dbReference type="ARBA" id="ARBA00023242"/>
    </source>
</evidence>
<feature type="non-terminal residue" evidence="13">
    <location>
        <position position="1"/>
    </location>
</feature>
<evidence type="ECO:0000256" key="5">
    <source>
        <dbReference type="ARBA" id="ARBA00022771"/>
    </source>
</evidence>
<dbReference type="InterPro" id="IPR036236">
    <property type="entry name" value="Znf_C2H2_sf"/>
</dbReference>
<dbReference type="AlphaFoldDB" id="A0AAV2QY30"/>
<dbReference type="GO" id="GO:0005634">
    <property type="term" value="C:nucleus"/>
    <property type="evidence" value="ECO:0007669"/>
    <property type="project" value="UniProtKB-SubCell"/>
</dbReference>
<reference evidence="13 14" key="1">
    <citation type="submission" date="2024-05" db="EMBL/GenBank/DDBJ databases">
        <authorList>
            <person name="Wallberg A."/>
        </authorList>
    </citation>
    <scope>NUCLEOTIDE SEQUENCE [LARGE SCALE GENOMIC DNA]</scope>
</reference>
<dbReference type="InterPro" id="IPR050758">
    <property type="entry name" value="Znf_C2H2-type"/>
</dbReference>
<organism evidence="13 14">
    <name type="scientific">Meganyctiphanes norvegica</name>
    <name type="common">Northern krill</name>
    <name type="synonym">Thysanopoda norvegica</name>
    <dbReference type="NCBI Taxonomy" id="48144"/>
    <lineage>
        <taxon>Eukaryota</taxon>
        <taxon>Metazoa</taxon>
        <taxon>Ecdysozoa</taxon>
        <taxon>Arthropoda</taxon>
        <taxon>Crustacea</taxon>
        <taxon>Multicrustacea</taxon>
        <taxon>Malacostraca</taxon>
        <taxon>Eumalacostraca</taxon>
        <taxon>Eucarida</taxon>
        <taxon>Euphausiacea</taxon>
        <taxon>Euphausiidae</taxon>
        <taxon>Meganyctiphanes</taxon>
    </lineage>
</organism>
<dbReference type="SUPFAM" id="SSF57667">
    <property type="entry name" value="beta-beta-alpha zinc fingers"/>
    <property type="match status" value="1"/>
</dbReference>
<keyword evidence="5 11" id="KW-0863">Zinc-finger</keyword>
<proteinExistence type="inferred from homology"/>
<keyword evidence="7" id="KW-0805">Transcription regulation</keyword>
<evidence type="ECO:0000256" key="1">
    <source>
        <dbReference type="ARBA" id="ARBA00004123"/>
    </source>
</evidence>
<dbReference type="GO" id="GO:0008270">
    <property type="term" value="F:zinc ion binding"/>
    <property type="evidence" value="ECO:0007669"/>
    <property type="project" value="UniProtKB-KW"/>
</dbReference>
<feature type="domain" description="C2H2-type" evidence="12">
    <location>
        <begin position="106"/>
        <end position="131"/>
    </location>
</feature>
<evidence type="ECO:0000256" key="3">
    <source>
        <dbReference type="ARBA" id="ARBA00022723"/>
    </source>
</evidence>
<dbReference type="EMBL" id="CAXKWB010012046">
    <property type="protein sequence ID" value="CAL4103146.1"/>
    <property type="molecule type" value="Genomic_DNA"/>
</dbReference>
<accession>A0AAV2QY30</accession>
<dbReference type="PANTHER" id="PTHR23234:SF10">
    <property type="entry name" value="RIKEN CDNA 6720489N17 GENE-RELATED"/>
    <property type="match status" value="1"/>
</dbReference>
<dbReference type="PANTHER" id="PTHR23234">
    <property type="entry name" value="ZNF44 PROTEIN"/>
    <property type="match status" value="1"/>
</dbReference>
<keyword evidence="4" id="KW-0677">Repeat</keyword>
<comment type="subcellular location">
    <subcellularLocation>
        <location evidence="1">Nucleus</location>
    </subcellularLocation>
</comment>
<evidence type="ECO:0000256" key="7">
    <source>
        <dbReference type="ARBA" id="ARBA00023015"/>
    </source>
</evidence>
<protein>
    <recommendedName>
        <fullName evidence="12">C2H2-type domain-containing protein</fullName>
    </recommendedName>
</protein>
<keyword evidence="3" id="KW-0479">Metal-binding</keyword>
<keyword evidence="8" id="KW-0238">DNA-binding</keyword>